<protein>
    <submittedName>
        <fullName evidence="5">Competence protein ComM</fullName>
    </submittedName>
</protein>
<dbReference type="SUPFAM" id="SSF54211">
    <property type="entry name" value="Ribosomal protein S5 domain 2-like"/>
    <property type="match status" value="1"/>
</dbReference>
<dbReference type="AlphaFoldDB" id="A0A644ZFF5"/>
<proteinExistence type="inferred from homology"/>
<dbReference type="PRINTS" id="PR01657">
    <property type="entry name" value="MCMFAMILY"/>
</dbReference>
<dbReference type="Gene3D" id="3.30.230.10">
    <property type="match status" value="1"/>
</dbReference>
<evidence type="ECO:0000256" key="2">
    <source>
        <dbReference type="ARBA" id="ARBA00022741"/>
    </source>
</evidence>
<comment type="caution">
    <text evidence="5">The sequence shown here is derived from an EMBL/GenBank/DDBJ whole genome shotgun (WGS) entry which is preliminary data.</text>
</comment>
<comment type="similarity">
    <text evidence="1">Belongs to the Mg-chelatase subunits D/I family. ComM subfamily.</text>
</comment>
<dbReference type="GO" id="GO:0005524">
    <property type="term" value="F:ATP binding"/>
    <property type="evidence" value="ECO:0007669"/>
    <property type="project" value="UniProtKB-KW"/>
</dbReference>
<accession>A0A644ZFF5</accession>
<dbReference type="SUPFAM" id="SSF52540">
    <property type="entry name" value="P-loop containing nucleoside triphosphate hydrolases"/>
    <property type="match status" value="1"/>
</dbReference>
<dbReference type="Pfam" id="PF13541">
    <property type="entry name" value="ChlI"/>
    <property type="match status" value="1"/>
</dbReference>
<name>A0A644ZFF5_9ZZZZ</name>
<dbReference type="Gene3D" id="3.40.50.300">
    <property type="entry name" value="P-loop containing nucleotide triphosphate hydrolases"/>
    <property type="match status" value="1"/>
</dbReference>
<dbReference type="NCBIfam" id="TIGR00368">
    <property type="entry name" value="YifB family Mg chelatase-like AAA ATPase"/>
    <property type="match status" value="1"/>
</dbReference>
<dbReference type="Pfam" id="PF01078">
    <property type="entry name" value="Mg_chelatase"/>
    <property type="match status" value="1"/>
</dbReference>
<evidence type="ECO:0000256" key="1">
    <source>
        <dbReference type="ARBA" id="ARBA00006354"/>
    </source>
</evidence>
<dbReference type="EMBL" id="VSSQ01008643">
    <property type="protein sequence ID" value="MPM39447.1"/>
    <property type="molecule type" value="Genomic_DNA"/>
</dbReference>
<gene>
    <name evidence="5" type="primary">comM_28</name>
    <name evidence="5" type="ORF">SDC9_86080</name>
</gene>
<dbReference type="InterPro" id="IPR027417">
    <property type="entry name" value="P-loop_NTPase"/>
</dbReference>
<dbReference type="InterPro" id="IPR001208">
    <property type="entry name" value="MCM_dom"/>
</dbReference>
<dbReference type="InterPro" id="IPR045006">
    <property type="entry name" value="CHLI-like"/>
</dbReference>
<reference evidence="5" key="1">
    <citation type="submission" date="2019-08" db="EMBL/GenBank/DDBJ databases">
        <authorList>
            <person name="Kucharzyk K."/>
            <person name="Murdoch R.W."/>
            <person name="Higgins S."/>
            <person name="Loffler F."/>
        </authorList>
    </citation>
    <scope>NUCLEOTIDE SEQUENCE</scope>
</reference>
<dbReference type="GO" id="GO:0003677">
    <property type="term" value="F:DNA binding"/>
    <property type="evidence" value="ECO:0007669"/>
    <property type="project" value="InterPro"/>
</dbReference>
<dbReference type="InterPro" id="IPR000523">
    <property type="entry name" value="Mg_chelatse_chII-like_cat_dom"/>
</dbReference>
<dbReference type="CDD" id="cd00009">
    <property type="entry name" value="AAA"/>
    <property type="match status" value="1"/>
</dbReference>
<evidence type="ECO:0000313" key="5">
    <source>
        <dbReference type="EMBL" id="MPM39447.1"/>
    </source>
</evidence>
<organism evidence="5">
    <name type="scientific">bioreactor metagenome</name>
    <dbReference type="NCBI Taxonomy" id="1076179"/>
    <lineage>
        <taxon>unclassified sequences</taxon>
        <taxon>metagenomes</taxon>
        <taxon>ecological metagenomes</taxon>
    </lineage>
</organism>
<keyword evidence="2" id="KW-0547">Nucleotide-binding</keyword>
<dbReference type="InterPro" id="IPR025158">
    <property type="entry name" value="Mg_chelat-rel_C"/>
</dbReference>
<dbReference type="PANTHER" id="PTHR32039">
    <property type="entry name" value="MAGNESIUM-CHELATASE SUBUNIT CHLI"/>
    <property type="match status" value="1"/>
</dbReference>
<evidence type="ECO:0000259" key="4">
    <source>
        <dbReference type="SMART" id="SM00382"/>
    </source>
</evidence>
<dbReference type="InterPro" id="IPR014721">
    <property type="entry name" value="Ribsml_uS5_D2-typ_fold_subgr"/>
</dbReference>
<dbReference type="InterPro" id="IPR020568">
    <property type="entry name" value="Ribosomal_Su5_D2-typ_SF"/>
</dbReference>
<dbReference type="Pfam" id="PF13335">
    <property type="entry name" value="Mg_chelatase_C"/>
    <property type="match status" value="1"/>
</dbReference>
<dbReference type="InterPro" id="IPR003593">
    <property type="entry name" value="AAA+_ATPase"/>
</dbReference>
<keyword evidence="3" id="KW-0067">ATP-binding</keyword>
<dbReference type="InterPro" id="IPR004482">
    <property type="entry name" value="Mg_chelat-rel"/>
</dbReference>
<dbReference type="PANTHER" id="PTHR32039:SF7">
    <property type="entry name" value="COMPETENCE PROTEIN COMM"/>
    <property type="match status" value="1"/>
</dbReference>
<sequence length="507" mass="54856">MLAKVNACAVIGLEGVIVDVEVDLTPGFTPPITIVGLPDASVQESKERVQSAIRNSGLEFPRGKRIRVNLAPATVRKEGAAYDLPIALGVLVANGLVPLEALEGSLVMGEISLDGSVRHIRGVLPMAAVARREGFKRVFVPAEDAPEATIFPDLEVIPVSSLAELFGHLTGAHLIPAQPQLEIEQVPASVQTDFRDIKGQEHVKRALEVAAAGGHNLLMIGPPGAGKTLMARALPAILPNLSVDESLDITRIYSVADALPPGVPLIKNRPFRAPHHTISHAGLVGGGNWPHPGEISLAHRGVLFLDELPEFSSRVLEVLRQPLEDKVVTISRAQGSLTFPANFQLVAAMNPCPCGYYGDPGHPCTCSPGTVIKYQRRISGPLMDRIDIHVEVPRVDYEKLSDSRQGESSQTVSQRVEAARELQRQRFAGTPLTCNADMRPAEVRQFCQIGEDSRELMRSAMNQLQLSARSYHRILKLARTIADLANAEQIGSIHLAEALQYRPKVSV</sequence>
<evidence type="ECO:0000256" key="3">
    <source>
        <dbReference type="ARBA" id="ARBA00022840"/>
    </source>
</evidence>
<feature type="domain" description="AAA+ ATPase" evidence="4">
    <location>
        <begin position="213"/>
        <end position="396"/>
    </location>
</feature>
<dbReference type="SMART" id="SM00382">
    <property type="entry name" value="AAA"/>
    <property type="match status" value="1"/>
</dbReference>